<reference evidence="13" key="1">
    <citation type="submission" date="2021-10" db="EMBL/GenBank/DDBJ databases">
        <title>Tropical sea cucumber genome reveals ecological adaptation and Cuvierian tubules defense mechanism.</title>
        <authorList>
            <person name="Chen T."/>
        </authorList>
    </citation>
    <scope>NUCLEOTIDE SEQUENCE</scope>
    <source>
        <strain evidence="13">Nanhai2018</strain>
        <tissue evidence="13">Muscle</tissue>
    </source>
</reference>
<protein>
    <submittedName>
        <fullName evidence="13">Zinc finger protein 90-like</fullName>
    </submittedName>
</protein>
<dbReference type="AlphaFoldDB" id="A0A9Q1H1I6"/>
<keyword evidence="7" id="KW-0805">Transcription regulation</keyword>
<evidence type="ECO:0000256" key="11">
    <source>
        <dbReference type="SAM" id="MobiDB-lite"/>
    </source>
</evidence>
<comment type="similarity">
    <text evidence="2">Belongs to the histone deacetylase HD2 family.</text>
</comment>
<evidence type="ECO:0000256" key="10">
    <source>
        <dbReference type="PROSITE-ProRule" id="PRU00042"/>
    </source>
</evidence>
<dbReference type="InterPro" id="IPR036236">
    <property type="entry name" value="Znf_C2H2_sf"/>
</dbReference>
<feature type="region of interest" description="Disordered" evidence="11">
    <location>
        <begin position="98"/>
        <end position="117"/>
    </location>
</feature>
<feature type="region of interest" description="Disordered" evidence="11">
    <location>
        <begin position="179"/>
        <end position="202"/>
    </location>
</feature>
<dbReference type="Gene3D" id="3.30.160.60">
    <property type="entry name" value="Classic Zinc Finger"/>
    <property type="match status" value="3"/>
</dbReference>
<evidence type="ECO:0000256" key="1">
    <source>
        <dbReference type="ARBA" id="ARBA00004123"/>
    </source>
</evidence>
<feature type="compositionally biased region" description="Basic and acidic residues" evidence="11">
    <location>
        <begin position="179"/>
        <end position="189"/>
    </location>
</feature>
<proteinExistence type="inferred from homology"/>
<feature type="region of interest" description="Disordered" evidence="11">
    <location>
        <begin position="414"/>
        <end position="488"/>
    </location>
</feature>
<evidence type="ECO:0000256" key="9">
    <source>
        <dbReference type="ARBA" id="ARBA00023242"/>
    </source>
</evidence>
<dbReference type="Pfam" id="PF00096">
    <property type="entry name" value="zf-C2H2"/>
    <property type="match status" value="1"/>
</dbReference>
<dbReference type="PROSITE" id="PS50157">
    <property type="entry name" value="ZINC_FINGER_C2H2_2"/>
    <property type="match status" value="4"/>
</dbReference>
<evidence type="ECO:0000256" key="4">
    <source>
        <dbReference type="ARBA" id="ARBA00022737"/>
    </source>
</evidence>
<dbReference type="PROSITE" id="PS00028">
    <property type="entry name" value="ZINC_FINGER_C2H2_1"/>
    <property type="match status" value="4"/>
</dbReference>
<feature type="domain" description="C2H2-type" evidence="12">
    <location>
        <begin position="509"/>
        <end position="536"/>
    </location>
</feature>
<keyword evidence="3" id="KW-0479">Metal-binding</keyword>
<feature type="compositionally biased region" description="Low complexity" evidence="11">
    <location>
        <begin position="450"/>
        <end position="461"/>
    </location>
</feature>
<keyword evidence="8" id="KW-0804">Transcription</keyword>
<evidence type="ECO:0000313" key="14">
    <source>
        <dbReference type="Proteomes" id="UP001152320"/>
    </source>
</evidence>
<dbReference type="GO" id="GO:0008270">
    <property type="term" value="F:zinc ion binding"/>
    <property type="evidence" value="ECO:0007669"/>
    <property type="project" value="UniProtKB-KW"/>
</dbReference>
<gene>
    <name evidence="13" type="ORF">HOLleu_24905</name>
</gene>
<dbReference type="Pfam" id="PF17800">
    <property type="entry name" value="NPL"/>
    <property type="match status" value="1"/>
</dbReference>
<dbReference type="InterPro" id="IPR041232">
    <property type="entry name" value="NPL"/>
</dbReference>
<dbReference type="Gene3D" id="2.60.120.340">
    <property type="entry name" value="Nucleoplasmin core domain"/>
    <property type="match status" value="1"/>
</dbReference>
<evidence type="ECO:0000256" key="5">
    <source>
        <dbReference type="ARBA" id="ARBA00022771"/>
    </source>
</evidence>
<sequence>MIWGFVLEPGREYTRTSEEEVHLSLAAIESRSEFGKAGSYSQLMLKTETSEQLLCTLVHGTIFQQCLDLKLMPGEKVTFTVQGSCGVYVTGYSYRSPLEPASDESSVGHEDTAGDDGIMYDGDVQVRSEAEDNDYFKGVSGDEEMTDASLYGGVVNEKEQGWEYIHHLFIGITPDHQFHTSEPTFDRPSKNLAAHQMQQDSPLQEDDVAILSQEKIEGHGAETDMPSSEISREEFGGEDRRDIPGPSRETGGVQESTPSITSEVIRDENGGNVPHPEGEITGQSSANAWSSEIPARQHTLNVASKKASLVSTVDRLKQSDQQGQRSKSGASGKMLVSSSQLSPGLKQIPPDDRYICPLCSEVFPAKDALLAHENKHAQEGKMFSCRYCHMVFMQKGNRNIHERIHSAMRHNFRAAYKGGGGDPAEKHQPTQPSSSSEETLKEVSSVPKQNSSTKTVVNSSNREGAAENFKSANLRKAKSETNSLIRPHPYPHYSGLGLRAQQAMEQKNYKCQYCQKPFKRNYDRNRHERIHTGQKPYGCSFCDQAFSRREHCKKHEFTHFRSRLKDESTE</sequence>
<dbReference type="GO" id="GO:0005634">
    <property type="term" value="C:nucleus"/>
    <property type="evidence" value="ECO:0007669"/>
    <property type="project" value="UniProtKB-SubCell"/>
</dbReference>
<organism evidence="13 14">
    <name type="scientific">Holothuria leucospilota</name>
    <name type="common">Black long sea cucumber</name>
    <name type="synonym">Mertensiothuria leucospilota</name>
    <dbReference type="NCBI Taxonomy" id="206669"/>
    <lineage>
        <taxon>Eukaryota</taxon>
        <taxon>Metazoa</taxon>
        <taxon>Echinodermata</taxon>
        <taxon>Eleutherozoa</taxon>
        <taxon>Echinozoa</taxon>
        <taxon>Holothuroidea</taxon>
        <taxon>Aspidochirotacea</taxon>
        <taxon>Aspidochirotida</taxon>
        <taxon>Holothuriidae</taxon>
        <taxon>Holothuria</taxon>
    </lineage>
</organism>
<evidence type="ECO:0000256" key="3">
    <source>
        <dbReference type="ARBA" id="ARBA00022723"/>
    </source>
</evidence>
<keyword evidence="5 10" id="KW-0863">Zinc-finger</keyword>
<feature type="region of interest" description="Disordered" evidence="11">
    <location>
        <begin position="265"/>
        <end position="284"/>
    </location>
</feature>
<evidence type="ECO:0000256" key="2">
    <source>
        <dbReference type="ARBA" id="ARBA00006673"/>
    </source>
</evidence>
<feature type="domain" description="C2H2-type" evidence="12">
    <location>
        <begin position="537"/>
        <end position="564"/>
    </location>
</feature>
<dbReference type="PANTHER" id="PTHR47772">
    <property type="entry name" value="ZINC FINGER PROTEIN 200"/>
    <property type="match status" value="1"/>
</dbReference>
<feature type="domain" description="C2H2-type" evidence="12">
    <location>
        <begin position="354"/>
        <end position="381"/>
    </location>
</feature>
<dbReference type="SMART" id="SM00355">
    <property type="entry name" value="ZnF_C2H2"/>
    <property type="match status" value="4"/>
</dbReference>
<evidence type="ECO:0000256" key="8">
    <source>
        <dbReference type="ARBA" id="ARBA00023163"/>
    </source>
</evidence>
<feature type="region of interest" description="Disordered" evidence="11">
    <location>
        <begin position="218"/>
        <end position="258"/>
    </location>
</feature>
<dbReference type="InterPro" id="IPR050636">
    <property type="entry name" value="C2H2-ZF_domain-containing"/>
</dbReference>
<comment type="caution">
    <text evidence="13">The sequence shown here is derived from an EMBL/GenBank/DDBJ whole genome shotgun (WGS) entry which is preliminary data.</text>
</comment>
<keyword evidence="9" id="KW-0539">Nucleus</keyword>
<evidence type="ECO:0000313" key="13">
    <source>
        <dbReference type="EMBL" id="KAJ8031647.1"/>
    </source>
</evidence>
<dbReference type="InterPro" id="IPR013087">
    <property type="entry name" value="Znf_C2H2_type"/>
</dbReference>
<keyword evidence="14" id="KW-1185">Reference proteome</keyword>
<dbReference type="Proteomes" id="UP001152320">
    <property type="component" value="Chromosome 12"/>
</dbReference>
<dbReference type="SUPFAM" id="SSF57667">
    <property type="entry name" value="beta-beta-alpha zinc fingers"/>
    <property type="match status" value="2"/>
</dbReference>
<name>A0A9Q1H1I6_HOLLE</name>
<dbReference type="OrthoDB" id="8922241at2759"/>
<feature type="domain" description="C2H2-type" evidence="12">
    <location>
        <begin position="383"/>
        <end position="410"/>
    </location>
</feature>
<feature type="region of interest" description="Disordered" evidence="11">
    <location>
        <begin position="313"/>
        <end position="347"/>
    </location>
</feature>
<dbReference type="EMBL" id="JAIZAY010000012">
    <property type="protein sequence ID" value="KAJ8031647.1"/>
    <property type="molecule type" value="Genomic_DNA"/>
</dbReference>
<evidence type="ECO:0000256" key="6">
    <source>
        <dbReference type="ARBA" id="ARBA00022833"/>
    </source>
</evidence>
<accession>A0A9Q1H1I6</accession>
<dbReference type="PANTHER" id="PTHR47772:SF13">
    <property type="entry name" value="GASTRULA ZINC FINGER PROTEIN XLCGF49.1-LIKE-RELATED"/>
    <property type="match status" value="1"/>
</dbReference>
<evidence type="ECO:0000259" key="12">
    <source>
        <dbReference type="PROSITE" id="PS50157"/>
    </source>
</evidence>
<evidence type="ECO:0000256" key="7">
    <source>
        <dbReference type="ARBA" id="ARBA00023015"/>
    </source>
</evidence>
<feature type="compositionally biased region" description="Basic and acidic residues" evidence="11">
    <location>
        <begin position="230"/>
        <end position="243"/>
    </location>
</feature>
<comment type="subcellular location">
    <subcellularLocation>
        <location evidence="1">Nucleus</location>
    </subcellularLocation>
</comment>
<feature type="compositionally biased region" description="Polar residues" evidence="11">
    <location>
        <begin position="319"/>
        <end position="329"/>
    </location>
</feature>
<keyword evidence="4" id="KW-0677">Repeat</keyword>
<keyword evidence="6" id="KW-0862">Zinc</keyword>